<sequence length="186" mass="21485">MSVKGAVPNMLAFFTTPAFFWRPVGVMKAIIRCPNTNCPAPPGEYLEKKGFGSYARQVCGMKYDYTLLTEKLTCPHCHKMRQTMSQAHADNREDEEEDAHNAQQYTWLTYSPKILMNLAPAVRSMFPAILSRDYSTYKYNYCCSSHNIGHHSSPYHDYYFHSCPHQDDSYHATPHHGRSLHDHHDH</sequence>
<dbReference type="STRING" id="240159.A0A4V6AMA0"/>
<dbReference type="PANTHER" id="PTHR47773:SF1">
    <property type="entry name" value="C2H2-TYPE DOMAIN-CONTAINING PROTEIN"/>
    <property type="match status" value="1"/>
</dbReference>
<feature type="domain" description="DUF6729" evidence="1">
    <location>
        <begin position="6"/>
        <end position="87"/>
    </location>
</feature>
<dbReference type="AlphaFoldDB" id="A0A4V6AMA0"/>
<organism evidence="2 3">
    <name type="scientific">Collichthys lucidus</name>
    <name type="common">Big head croaker</name>
    <name type="synonym">Sciaena lucida</name>
    <dbReference type="NCBI Taxonomy" id="240159"/>
    <lineage>
        <taxon>Eukaryota</taxon>
        <taxon>Metazoa</taxon>
        <taxon>Chordata</taxon>
        <taxon>Craniata</taxon>
        <taxon>Vertebrata</taxon>
        <taxon>Euteleostomi</taxon>
        <taxon>Actinopterygii</taxon>
        <taxon>Neopterygii</taxon>
        <taxon>Teleostei</taxon>
        <taxon>Neoteleostei</taxon>
        <taxon>Acanthomorphata</taxon>
        <taxon>Eupercaria</taxon>
        <taxon>Sciaenidae</taxon>
        <taxon>Collichthys</taxon>
    </lineage>
</organism>
<dbReference type="PANTHER" id="PTHR47773">
    <property type="entry name" value="SI:DKEY-9I5.2-RELATED"/>
    <property type="match status" value="1"/>
</dbReference>
<proteinExistence type="predicted"/>
<name>A0A4V6AMA0_COLLU</name>
<keyword evidence="3" id="KW-1185">Reference proteome</keyword>
<reference evidence="2 3" key="1">
    <citation type="submission" date="2019-01" db="EMBL/GenBank/DDBJ databases">
        <title>Genome Assembly of Collichthys lucidus.</title>
        <authorList>
            <person name="Cai M."/>
            <person name="Xiao S."/>
        </authorList>
    </citation>
    <scope>NUCLEOTIDE SEQUENCE [LARGE SCALE GENOMIC DNA]</scope>
    <source>
        <strain evidence="2">JT15FE1705JMU</strain>
        <tissue evidence="2">Muscle</tissue>
    </source>
</reference>
<protein>
    <recommendedName>
        <fullName evidence="1">DUF6729 domain-containing protein</fullName>
    </recommendedName>
</protein>
<dbReference type="EMBL" id="CM014079">
    <property type="protein sequence ID" value="TKS67752.1"/>
    <property type="molecule type" value="Genomic_DNA"/>
</dbReference>
<dbReference type="Pfam" id="PF20499">
    <property type="entry name" value="DUF6729"/>
    <property type="match status" value="1"/>
</dbReference>
<accession>A0A4V6AMA0</accession>
<dbReference type="Proteomes" id="UP000298787">
    <property type="component" value="Chromosome 2"/>
</dbReference>
<evidence type="ECO:0000313" key="3">
    <source>
        <dbReference type="Proteomes" id="UP000298787"/>
    </source>
</evidence>
<evidence type="ECO:0000313" key="2">
    <source>
        <dbReference type="EMBL" id="TKS67752.1"/>
    </source>
</evidence>
<dbReference type="InterPro" id="IPR046616">
    <property type="entry name" value="DUF6729"/>
</dbReference>
<gene>
    <name evidence="2" type="ORF">D9C73_000924</name>
</gene>
<evidence type="ECO:0000259" key="1">
    <source>
        <dbReference type="Pfam" id="PF20499"/>
    </source>
</evidence>